<reference evidence="3" key="1">
    <citation type="journal article" date="2014" name="Front. Microbiol.">
        <title>High frequency of phylogenetically diverse reductive dehalogenase-homologous genes in deep subseafloor sedimentary metagenomes.</title>
        <authorList>
            <person name="Kawai M."/>
            <person name="Futagami T."/>
            <person name="Toyoda A."/>
            <person name="Takaki Y."/>
            <person name="Nishi S."/>
            <person name="Hori S."/>
            <person name="Arai W."/>
            <person name="Tsubouchi T."/>
            <person name="Morono Y."/>
            <person name="Uchiyama I."/>
            <person name="Ito T."/>
            <person name="Fujiyama A."/>
            <person name="Inagaki F."/>
            <person name="Takami H."/>
        </authorList>
    </citation>
    <scope>NUCLEOTIDE SEQUENCE</scope>
    <source>
        <strain evidence="3">Expedition CK06-06</strain>
    </source>
</reference>
<dbReference type="PANTHER" id="PTHR43156:SF9">
    <property type="entry name" value="HAMP DOMAIN-CONTAINING PROTEIN"/>
    <property type="match status" value="1"/>
</dbReference>
<dbReference type="InterPro" id="IPR052016">
    <property type="entry name" value="Bact_Sigma-Reg"/>
</dbReference>
<dbReference type="InterPro" id="IPR001932">
    <property type="entry name" value="PPM-type_phosphatase-like_dom"/>
</dbReference>
<evidence type="ECO:0000256" key="1">
    <source>
        <dbReference type="ARBA" id="ARBA00022801"/>
    </source>
</evidence>
<feature type="domain" description="PPM-type phosphatase" evidence="2">
    <location>
        <begin position="64"/>
        <end position="160"/>
    </location>
</feature>
<name>X1K7T6_9ZZZZ</name>
<dbReference type="Gene3D" id="3.60.40.10">
    <property type="entry name" value="PPM-type phosphatase domain"/>
    <property type="match status" value="1"/>
</dbReference>
<evidence type="ECO:0000313" key="3">
    <source>
        <dbReference type="EMBL" id="GAH78148.1"/>
    </source>
</evidence>
<comment type="caution">
    <text evidence="3">The sequence shown here is derived from an EMBL/GenBank/DDBJ whole genome shotgun (WGS) entry which is preliminary data.</text>
</comment>
<keyword evidence="1" id="KW-0378">Hydrolase</keyword>
<dbReference type="AlphaFoldDB" id="X1K7T6"/>
<accession>X1K7T6</accession>
<organism evidence="3">
    <name type="scientific">marine sediment metagenome</name>
    <dbReference type="NCBI Taxonomy" id="412755"/>
    <lineage>
        <taxon>unclassified sequences</taxon>
        <taxon>metagenomes</taxon>
        <taxon>ecological metagenomes</taxon>
    </lineage>
</organism>
<evidence type="ECO:0000259" key="2">
    <source>
        <dbReference type="Pfam" id="PF07228"/>
    </source>
</evidence>
<dbReference type="GO" id="GO:0016791">
    <property type="term" value="F:phosphatase activity"/>
    <property type="evidence" value="ECO:0007669"/>
    <property type="project" value="TreeGrafter"/>
</dbReference>
<proteinExistence type="predicted"/>
<dbReference type="InterPro" id="IPR036457">
    <property type="entry name" value="PPM-type-like_dom_sf"/>
</dbReference>
<sequence>AHRQRDRIAIQNKEIRDSIKYARRIQTAIMPPGDYLSDKLPHRFVLYLPKDIVSGDFYWLSETQGKIIVTVADCTGHGVPGAFMSMLGTAFLNEIVNKSKIFHPNEILNHLRTQVITSLRQKGELGGSQDGMDIAMYVLDMKNKSLEFAGANNPLLIFRNKELRIIKGC</sequence>
<dbReference type="Pfam" id="PF07228">
    <property type="entry name" value="SpoIIE"/>
    <property type="match status" value="1"/>
</dbReference>
<feature type="non-terminal residue" evidence="3">
    <location>
        <position position="1"/>
    </location>
</feature>
<gene>
    <name evidence="3" type="ORF">S03H2_58892</name>
</gene>
<protein>
    <recommendedName>
        <fullName evidence="2">PPM-type phosphatase domain-containing protein</fullName>
    </recommendedName>
</protein>
<dbReference type="PANTHER" id="PTHR43156">
    <property type="entry name" value="STAGE II SPORULATION PROTEIN E-RELATED"/>
    <property type="match status" value="1"/>
</dbReference>
<dbReference type="EMBL" id="BARU01037839">
    <property type="protein sequence ID" value="GAH78148.1"/>
    <property type="molecule type" value="Genomic_DNA"/>
</dbReference>